<organism evidence="1 2">
    <name type="scientific">Gimesia aquarii</name>
    <dbReference type="NCBI Taxonomy" id="2527964"/>
    <lineage>
        <taxon>Bacteria</taxon>
        <taxon>Pseudomonadati</taxon>
        <taxon>Planctomycetota</taxon>
        <taxon>Planctomycetia</taxon>
        <taxon>Planctomycetales</taxon>
        <taxon>Planctomycetaceae</taxon>
        <taxon>Gimesia</taxon>
    </lineage>
</organism>
<name>A0A517W0U6_9PLAN</name>
<evidence type="ECO:0000313" key="1">
    <source>
        <dbReference type="EMBL" id="QDT98866.1"/>
    </source>
</evidence>
<dbReference type="EMBL" id="CP037920">
    <property type="protein sequence ID" value="QDT98866.1"/>
    <property type="molecule type" value="Genomic_DNA"/>
</dbReference>
<reference evidence="1 2" key="1">
    <citation type="submission" date="2019-03" db="EMBL/GenBank/DDBJ databases">
        <title>Deep-cultivation of Planctomycetes and their phenomic and genomic characterization uncovers novel biology.</title>
        <authorList>
            <person name="Wiegand S."/>
            <person name="Jogler M."/>
            <person name="Boedeker C."/>
            <person name="Pinto D."/>
            <person name="Vollmers J."/>
            <person name="Rivas-Marin E."/>
            <person name="Kohn T."/>
            <person name="Peeters S.H."/>
            <person name="Heuer A."/>
            <person name="Rast P."/>
            <person name="Oberbeckmann S."/>
            <person name="Bunk B."/>
            <person name="Jeske O."/>
            <person name="Meyerdierks A."/>
            <person name="Storesund J.E."/>
            <person name="Kallscheuer N."/>
            <person name="Luecker S."/>
            <person name="Lage O.M."/>
            <person name="Pohl T."/>
            <person name="Merkel B.J."/>
            <person name="Hornburger P."/>
            <person name="Mueller R.-W."/>
            <person name="Bruemmer F."/>
            <person name="Labrenz M."/>
            <person name="Spormann A.M."/>
            <person name="Op den Camp H."/>
            <person name="Overmann J."/>
            <person name="Amann R."/>
            <person name="Jetten M.S.M."/>
            <person name="Mascher T."/>
            <person name="Medema M.H."/>
            <person name="Devos D.P."/>
            <person name="Kaster A.-K."/>
            <person name="Ovreas L."/>
            <person name="Rohde M."/>
            <person name="Galperin M.Y."/>
            <person name="Jogler C."/>
        </authorList>
    </citation>
    <scope>NUCLEOTIDE SEQUENCE [LARGE SCALE GENOMIC DNA]</scope>
    <source>
        <strain evidence="1 2">V144</strain>
    </source>
</reference>
<gene>
    <name evidence="1" type="ORF">V144x_43750</name>
</gene>
<protein>
    <submittedName>
        <fullName evidence="1">Uncharacterized protein</fullName>
    </submittedName>
</protein>
<dbReference type="AlphaFoldDB" id="A0A517W0U6"/>
<proteinExistence type="predicted"/>
<dbReference type="KEGG" id="gaw:V144x_43750"/>
<sequence>MTSSIRGLKLTHSVLITELWQRHTALHHKIIRSNTPKLGIYSTYSIKYGQNEASLETSRIYGLATVLCMGILPADSWLSWKKPVNMVGNKRVA</sequence>
<dbReference type="Proteomes" id="UP000318704">
    <property type="component" value="Chromosome"/>
</dbReference>
<evidence type="ECO:0000313" key="2">
    <source>
        <dbReference type="Proteomes" id="UP000318704"/>
    </source>
</evidence>
<accession>A0A517W0U6</accession>